<protein>
    <submittedName>
        <fullName evidence="2">Ohr family peroxiredoxin</fullName>
    </submittedName>
</protein>
<dbReference type="InterPro" id="IPR019953">
    <property type="entry name" value="OHR"/>
</dbReference>
<dbReference type="InterPro" id="IPR003718">
    <property type="entry name" value="OsmC/Ohr_fam"/>
</dbReference>
<keyword evidence="3" id="KW-1185">Reference proteome</keyword>
<evidence type="ECO:0000313" key="2">
    <source>
        <dbReference type="EMBL" id="MCP1375142.1"/>
    </source>
</evidence>
<name>A0ABT1FCP8_9GAMM</name>
<dbReference type="PANTHER" id="PTHR33797">
    <property type="entry name" value="ORGANIC HYDROPEROXIDE RESISTANCE PROTEIN-LIKE"/>
    <property type="match status" value="1"/>
</dbReference>
<dbReference type="SUPFAM" id="SSF82784">
    <property type="entry name" value="OsmC-like"/>
    <property type="match status" value="1"/>
</dbReference>
<gene>
    <name evidence="2" type="ORF">NC595_13920</name>
</gene>
<dbReference type="NCBIfam" id="TIGR03561">
    <property type="entry name" value="organ_hyd_perox"/>
    <property type="match status" value="1"/>
</dbReference>
<dbReference type="InterPro" id="IPR015946">
    <property type="entry name" value="KH_dom-like_a/b"/>
</dbReference>
<evidence type="ECO:0000313" key="3">
    <source>
        <dbReference type="Proteomes" id="UP001204615"/>
    </source>
</evidence>
<proteinExistence type="inferred from homology"/>
<organism evidence="2 3">
    <name type="scientific">Dyella lutea</name>
    <dbReference type="NCBI Taxonomy" id="2950441"/>
    <lineage>
        <taxon>Bacteria</taxon>
        <taxon>Pseudomonadati</taxon>
        <taxon>Pseudomonadota</taxon>
        <taxon>Gammaproteobacteria</taxon>
        <taxon>Lysobacterales</taxon>
        <taxon>Rhodanobacteraceae</taxon>
        <taxon>Dyella</taxon>
    </lineage>
</organism>
<dbReference type="RefSeq" id="WP_253567396.1">
    <property type="nucleotide sequence ID" value="NZ_JAMZEK010000003.1"/>
</dbReference>
<dbReference type="PANTHER" id="PTHR33797:SF2">
    <property type="entry name" value="ORGANIC HYDROPEROXIDE RESISTANCE PROTEIN-LIKE"/>
    <property type="match status" value="1"/>
</dbReference>
<comment type="similarity">
    <text evidence="1">Belongs to the OsmC/Ohr family.</text>
</comment>
<comment type="caution">
    <text evidence="2">The sequence shown here is derived from an EMBL/GenBank/DDBJ whole genome shotgun (WGS) entry which is preliminary data.</text>
</comment>
<dbReference type="Pfam" id="PF02566">
    <property type="entry name" value="OsmC"/>
    <property type="match status" value="1"/>
</dbReference>
<dbReference type="EMBL" id="JAMZEK010000003">
    <property type="protein sequence ID" value="MCP1375142.1"/>
    <property type="molecule type" value="Genomic_DNA"/>
</dbReference>
<dbReference type="Gene3D" id="2.20.25.10">
    <property type="match status" value="1"/>
</dbReference>
<accession>A0ABT1FCP8</accession>
<evidence type="ECO:0000256" key="1">
    <source>
        <dbReference type="ARBA" id="ARBA00007378"/>
    </source>
</evidence>
<reference evidence="2 3" key="1">
    <citation type="submission" date="2022-06" db="EMBL/GenBank/DDBJ databases">
        <title>Dyella sp. Sa strain:Sa Genome sequencing.</title>
        <authorList>
            <person name="Park S."/>
        </authorList>
    </citation>
    <scope>NUCLEOTIDE SEQUENCE [LARGE SCALE GENOMIC DNA]</scope>
    <source>
        <strain evidence="2 3">Sa</strain>
    </source>
</reference>
<sequence length="137" mass="14129">MAINTVLHTARTLTSGGRNGAAHTLDGRLEIKLTPPGAPGGGANPEQLLAIAWSACLLGALRHAAHARKLVFPASAAVGAEVDLAHGEQGFFLSARFAVSLPGLDDEIAHRLILAAQRNCPFTKATTGNMAVSFVLA</sequence>
<dbReference type="InterPro" id="IPR036102">
    <property type="entry name" value="OsmC/Ohrsf"/>
</dbReference>
<dbReference type="Gene3D" id="3.30.300.20">
    <property type="match status" value="1"/>
</dbReference>
<dbReference type="Proteomes" id="UP001204615">
    <property type="component" value="Unassembled WGS sequence"/>
</dbReference>